<dbReference type="InterPro" id="IPR007690">
    <property type="entry name" value="T2SS_GspM"/>
</dbReference>
<sequence>MSERDRRALIWGAVLIGIAVLYRFGLSPVVGQWQEARSTVASQSGMLAQYEDKLEKRSNIRERLEQRYGPGVNRSLPTPDEAQVAFPRSVQQAVGRGGAQAKQVEVQGTRRMRDFPDIELLSLRVQIMCEPHAIPGMLAELTRADMPVVVESVNLSMPQRGQRQQWEATLVVSTPTLKGGKRS</sequence>
<keyword evidence="2" id="KW-1185">Reference proteome</keyword>
<reference evidence="1 2" key="1">
    <citation type="submission" date="2020-08" db="EMBL/GenBank/DDBJ databases">
        <title>Genomic Encyclopedia of Type Strains, Phase IV (KMG-IV): sequencing the most valuable type-strain genomes for metagenomic binning, comparative biology and taxonomic classification.</title>
        <authorList>
            <person name="Goeker M."/>
        </authorList>
    </citation>
    <scope>NUCLEOTIDE SEQUENCE [LARGE SCALE GENOMIC DNA]</scope>
    <source>
        <strain evidence="1 2">DSM 103725</strain>
    </source>
</reference>
<dbReference type="EMBL" id="JACHGY010000001">
    <property type="protein sequence ID" value="MBB6429900.1"/>
    <property type="molecule type" value="Genomic_DNA"/>
</dbReference>
<evidence type="ECO:0000313" key="1">
    <source>
        <dbReference type="EMBL" id="MBB6429900.1"/>
    </source>
</evidence>
<dbReference type="Proteomes" id="UP000541810">
    <property type="component" value="Unassembled WGS sequence"/>
</dbReference>
<proteinExistence type="predicted"/>
<dbReference type="RefSeq" id="WP_184677456.1">
    <property type="nucleotide sequence ID" value="NZ_JACHGY010000001.1"/>
</dbReference>
<accession>A0A7X0LJZ5</accession>
<dbReference type="GO" id="GO:0015628">
    <property type="term" value="P:protein secretion by the type II secretion system"/>
    <property type="evidence" value="ECO:0007669"/>
    <property type="project" value="InterPro"/>
</dbReference>
<dbReference type="GO" id="GO:0015627">
    <property type="term" value="C:type II protein secretion system complex"/>
    <property type="evidence" value="ECO:0007669"/>
    <property type="project" value="InterPro"/>
</dbReference>
<dbReference type="Pfam" id="PF04612">
    <property type="entry name" value="T2SSM"/>
    <property type="match status" value="1"/>
</dbReference>
<gene>
    <name evidence="1" type="ORF">HNQ40_001706</name>
</gene>
<evidence type="ECO:0000313" key="2">
    <source>
        <dbReference type="Proteomes" id="UP000541810"/>
    </source>
</evidence>
<name>A0A7X0LJZ5_9BACT</name>
<evidence type="ECO:0008006" key="3">
    <source>
        <dbReference type="Google" id="ProtNLM"/>
    </source>
</evidence>
<organism evidence="1 2">
    <name type="scientific">Algisphaera agarilytica</name>
    <dbReference type="NCBI Taxonomy" id="1385975"/>
    <lineage>
        <taxon>Bacteria</taxon>
        <taxon>Pseudomonadati</taxon>
        <taxon>Planctomycetota</taxon>
        <taxon>Phycisphaerae</taxon>
        <taxon>Phycisphaerales</taxon>
        <taxon>Phycisphaeraceae</taxon>
        <taxon>Algisphaera</taxon>
    </lineage>
</organism>
<dbReference type="AlphaFoldDB" id="A0A7X0LJZ5"/>
<comment type="caution">
    <text evidence="1">The sequence shown here is derived from an EMBL/GenBank/DDBJ whole genome shotgun (WGS) entry which is preliminary data.</text>
</comment>
<protein>
    <recommendedName>
        <fullName evidence="3">General secretion pathway protein M</fullName>
    </recommendedName>
</protein>